<organism evidence="1 2">
    <name type="scientific">Candidatus Roizmanbacteria bacterium CG22_combo_CG10-13_8_21_14_all_35_9</name>
    <dbReference type="NCBI Taxonomy" id="1974861"/>
    <lineage>
        <taxon>Bacteria</taxon>
        <taxon>Candidatus Roizmaniibacteriota</taxon>
    </lineage>
</organism>
<sequence>GIRKDKFLLHLKESQFRWNNRKNIYKLLLENFREKPL</sequence>
<evidence type="ECO:0000313" key="1">
    <source>
        <dbReference type="EMBL" id="PIP62565.1"/>
    </source>
</evidence>
<gene>
    <name evidence="1" type="ORF">COW98_03395</name>
</gene>
<dbReference type="EMBL" id="PCTB01000065">
    <property type="protein sequence ID" value="PIP62565.1"/>
    <property type="molecule type" value="Genomic_DNA"/>
</dbReference>
<comment type="caution">
    <text evidence="1">The sequence shown here is derived from an EMBL/GenBank/DDBJ whole genome shotgun (WGS) entry which is preliminary data.</text>
</comment>
<dbReference type="Proteomes" id="UP000231021">
    <property type="component" value="Unassembled WGS sequence"/>
</dbReference>
<protein>
    <submittedName>
        <fullName evidence="1">IS1595 family transposase</fullName>
    </submittedName>
</protein>
<reference evidence="1 2" key="1">
    <citation type="submission" date="2017-09" db="EMBL/GenBank/DDBJ databases">
        <title>Depth-based differentiation of microbial function through sediment-hosted aquifers and enrichment of novel symbionts in the deep terrestrial subsurface.</title>
        <authorList>
            <person name="Probst A.J."/>
            <person name="Ladd B."/>
            <person name="Jarett J.K."/>
            <person name="Geller-Mcgrath D.E."/>
            <person name="Sieber C.M."/>
            <person name="Emerson J.B."/>
            <person name="Anantharaman K."/>
            <person name="Thomas B.C."/>
            <person name="Malmstrom R."/>
            <person name="Stieglmeier M."/>
            <person name="Klingl A."/>
            <person name="Woyke T."/>
            <person name="Ryan C.M."/>
            <person name="Banfield J.F."/>
        </authorList>
    </citation>
    <scope>NUCLEOTIDE SEQUENCE [LARGE SCALE GENOMIC DNA]</scope>
    <source>
        <strain evidence="1">CG22_combo_CG10-13_8_21_14_all_35_9</strain>
    </source>
</reference>
<proteinExistence type="predicted"/>
<feature type="non-terminal residue" evidence="1">
    <location>
        <position position="1"/>
    </location>
</feature>
<dbReference type="AlphaFoldDB" id="A0A2H0BXY5"/>
<evidence type="ECO:0000313" key="2">
    <source>
        <dbReference type="Proteomes" id="UP000231021"/>
    </source>
</evidence>
<accession>A0A2H0BXY5</accession>
<name>A0A2H0BXY5_9BACT</name>